<organism evidence="2 3">
    <name type="scientific">Pollutimonas nitritireducens</name>
    <dbReference type="NCBI Taxonomy" id="2045209"/>
    <lineage>
        <taxon>Bacteria</taxon>
        <taxon>Pseudomonadati</taxon>
        <taxon>Pseudomonadota</taxon>
        <taxon>Betaproteobacteria</taxon>
        <taxon>Burkholderiales</taxon>
        <taxon>Alcaligenaceae</taxon>
        <taxon>Pollutimonas</taxon>
    </lineage>
</organism>
<dbReference type="RefSeq" id="WP_102069874.1">
    <property type="nucleotide sequence ID" value="NZ_PDNV01000006.1"/>
</dbReference>
<dbReference type="PANTHER" id="PTHR21248">
    <property type="entry name" value="CARDIOLIPIN SYNTHASE"/>
    <property type="match status" value="1"/>
</dbReference>
<dbReference type="GO" id="GO:0032049">
    <property type="term" value="P:cardiolipin biosynthetic process"/>
    <property type="evidence" value="ECO:0007669"/>
    <property type="project" value="UniProtKB-ARBA"/>
</dbReference>
<dbReference type="InterPro" id="IPR025202">
    <property type="entry name" value="PLD-like_dom"/>
</dbReference>
<evidence type="ECO:0000313" key="2">
    <source>
        <dbReference type="EMBL" id="PLC53750.1"/>
    </source>
</evidence>
<protein>
    <recommendedName>
        <fullName evidence="1">PLD phosphodiesterase domain-containing protein</fullName>
    </recommendedName>
</protein>
<dbReference type="SUPFAM" id="SSF56024">
    <property type="entry name" value="Phospholipase D/nuclease"/>
    <property type="match status" value="2"/>
</dbReference>
<dbReference type="SMART" id="SM00155">
    <property type="entry name" value="PLDc"/>
    <property type="match status" value="2"/>
</dbReference>
<dbReference type="OrthoDB" id="9814092at2"/>
<dbReference type="GO" id="GO:0030572">
    <property type="term" value="F:phosphatidyltransferase activity"/>
    <property type="evidence" value="ECO:0007669"/>
    <property type="project" value="UniProtKB-ARBA"/>
</dbReference>
<dbReference type="PROSITE" id="PS50035">
    <property type="entry name" value="PLD"/>
    <property type="match status" value="2"/>
</dbReference>
<dbReference type="InterPro" id="IPR001736">
    <property type="entry name" value="PLipase_D/transphosphatidylase"/>
</dbReference>
<name>A0A2N4UFH0_9BURK</name>
<dbReference type="PANTHER" id="PTHR21248:SF12">
    <property type="entry name" value="CARDIOLIPIN SYNTHASE C"/>
    <property type="match status" value="1"/>
</dbReference>
<dbReference type="CDD" id="cd09111">
    <property type="entry name" value="PLDc_ymdC_like_1"/>
    <property type="match status" value="1"/>
</dbReference>
<keyword evidence="3" id="KW-1185">Reference proteome</keyword>
<proteinExistence type="predicted"/>
<dbReference type="EMBL" id="PDNV01000006">
    <property type="protein sequence ID" value="PLC53750.1"/>
    <property type="molecule type" value="Genomic_DNA"/>
</dbReference>
<dbReference type="AlphaFoldDB" id="A0A2N4UFH0"/>
<comment type="caution">
    <text evidence="2">The sequence shown here is derived from an EMBL/GenBank/DDBJ whole genome shotgun (WGS) entry which is preliminary data.</text>
</comment>
<evidence type="ECO:0000259" key="1">
    <source>
        <dbReference type="PROSITE" id="PS50035"/>
    </source>
</evidence>
<sequence length="517" mass="57535">MSVPARASLYFILSCLVAVVAGCTTLPSLENRTYTTALPLEEANRTTLGKGISHMASQHPGKSGIHMLSDPRAAFAVRALLAKAAERTLDVQYYIWHKDLTGTLMFEALRAAAERGVRVRLLLDDNNPSDLDPTLSALDSHPNIEVRLFNPFVVRSPKWLGYITDFSRANRRMHNKSYTADNQITIVGGRNMGDEYFGATDGVLFADLDVAAIGPIVKDVSDDFDRYWNSQSSYPVALILPKVGPERLKELTSEASILERDPRAETYIKALRDSGLIRQLADETIAMDWAHTRMVSDDPRKGLGQVPKEKLLTHELGQIIGEPQSDVKLISPYFVPAEAGVLSFTALAKRGVKLQVLTNSLDATDVAAVHAGYAKRREPLLKAGVELYEMKRMSDGPREKGTGRFGSSGSSLHAKTFTVDSERVFVGSFNFDPRSAKLNTELGFVIESPEMAMQINTSFNDRISIIAYEVKLTDDGDMYWIERKDGEKTRYDTEPHASLWRRICVKVFSMLPIDWLL</sequence>
<dbReference type="Proteomes" id="UP000234328">
    <property type="component" value="Unassembled WGS sequence"/>
</dbReference>
<reference evidence="2 3" key="1">
    <citation type="submission" date="2017-10" db="EMBL/GenBank/DDBJ databases">
        <title>Two draft genome sequences of Pusillimonas sp. strains isolated from a nitrate- and radionuclide-contaminated groundwater in Russia.</title>
        <authorList>
            <person name="Grouzdev D.S."/>
            <person name="Tourova T.P."/>
            <person name="Goeva M.A."/>
            <person name="Babich T.L."/>
            <person name="Sokolova D.S."/>
            <person name="Abdullin R."/>
            <person name="Poltaraus A.B."/>
            <person name="Toshchakov S.V."/>
            <person name="Nazina T.N."/>
        </authorList>
    </citation>
    <scope>NUCLEOTIDE SEQUENCE [LARGE SCALE GENOMIC DNA]</scope>
    <source>
        <strain evidence="2 3">JR1/69-2-13</strain>
    </source>
</reference>
<dbReference type="Pfam" id="PF13091">
    <property type="entry name" value="PLDc_2"/>
    <property type="match status" value="2"/>
</dbReference>
<feature type="domain" description="PLD phosphodiesterase" evidence="1">
    <location>
        <begin position="408"/>
        <end position="435"/>
    </location>
</feature>
<gene>
    <name evidence="2" type="ORF">CR155_09840</name>
</gene>
<dbReference type="Gene3D" id="3.30.870.10">
    <property type="entry name" value="Endonuclease Chain A"/>
    <property type="match status" value="2"/>
</dbReference>
<dbReference type="CDD" id="cd09113">
    <property type="entry name" value="PLDc_ymdC_like_2"/>
    <property type="match status" value="1"/>
</dbReference>
<feature type="domain" description="PLD phosphodiesterase" evidence="1">
    <location>
        <begin position="169"/>
        <end position="196"/>
    </location>
</feature>
<evidence type="ECO:0000313" key="3">
    <source>
        <dbReference type="Proteomes" id="UP000234328"/>
    </source>
</evidence>
<dbReference type="PROSITE" id="PS51257">
    <property type="entry name" value="PROKAR_LIPOPROTEIN"/>
    <property type="match status" value="1"/>
</dbReference>
<accession>A0A2N4UFH0</accession>